<organism evidence="2">
    <name type="scientific">freshwater metagenome</name>
    <dbReference type="NCBI Taxonomy" id="449393"/>
    <lineage>
        <taxon>unclassified sequences</taxon>
        <taxon>metagenomes</taxon>
        <taxon>ecological metagenomes</taxon>
    </lineage>
</organism>
<dbReference type="AlphaFoldDB" id="A0A6J6DCX6"/>
<protein>
    <submittedName>
        <fullName evidence="2">Unannotated protein</fullName>
    </submittedName>
</protein>
<dbReference type="EMBL" id="CAEZSR010000060">
    <property type="protein sequence ID" value="CAB4561164.1"/>
    <property type="molecule type" value="Genomic_DNA"/>
</dbReference>
<keyword evidence="1" id="KW-0812">Transmembrane</keyword>
<dbReference type="InterPro" id="IPR008993">
    <property type="entry name" value="TIMP-like_OB-fold"/>
</dbReference>
<evidence type="ECO:0000313" key="2">
    <source>
        <dbReference type="EMBL" id="CAB4561164.1"/>
    </source>
</evidence>
<dbReference type="SUPFAM" id="SSF50242">
    <property type="entry name" value="TIMP-like"/>
    <property type="match status" value="1"/>
</dbReference>
<dbReference type="Gene3D" id="2.40.50.120">
    <property type="match status" value="1"/>
</dbReference>
<keyword evidence="1" id="KW-0472">Membrane</keyword>
<reference evidence="2" key="1">
    <citation type="submission" date="2020-05" db="EMBL/GenBank/DDBJ databases">
        <authorList>
            <person name="Chiriac C."/>
            <person name="Salcher M."/>
            <person name="Ghai R."/>
            <person name="Kavagutti S V."/>
        </authorList>
    </citation>
    <scope>NUCLEOTIDE SEQUENCE</scope>
</reference>
<accession>A0A6J6DCX6</accession>
<evidence type="ECO:0000256" key="1">
    <source>
        <dbReference type="SAM" id="Phobius"/>
    </source>
</evidence>
<keyword evidence="1" id="KW-1133">Transmembrane helix</keyword>
<name>A0A6J6DCX6_9ZZZZ</name>
<sequence length="244" mass="25352">MPAPTSALPRSVHLFGSPFASLVGVAARSMVRCTVPTMGSRSVSHAVRPLVLAVLAGGLVAVGPQQVSTAHACSCMNPLEMLDEMMASSDAVFVGTVVEIRRPEIAMSSMAESRFVFEVEQVFQGSVRELQSIVTASDGASCGIELSRGATALVFAREKGFDVTPDAGEFESSLCGVVAEPSAAALAPLGEGRAPTPGASPIGADDGIASTVARNWLWMVVVLVGVAFVSFRLTRRSIRSTPTD</sequence>
<proteinExistence type="predicted"/>
<feature type="transmembrane region" description="Helical" evidence="1">
    <location>
        <begin position="216"/>
        <end position="234"/>
    </location>
</feature>
<gene>
    <name evidence="2" type="ORF">UFOPK1493_01792</name>
</gene>